<dbReference type="OrthoDB" id="6116130at2"/>
<evidence type="ECO:0000313" key="3">
    <source>
        <dbReference type="Proteomes" id="UP000199556"/>
    </source>
</evidence>
<dbReference type="SUPFAM" id="SSF55781">
    <property type="entry name" value="GAF domain-like"/>
    <property type="match status" value="1"/>
</dbReference>
<dbReference type="Proteomes" id="UP000199556">
    <property type="component" value="Unassembled WGS sequence"/>
</dbReference>
<dbReference type="InterPro" id="IPR003018">
    <property type="entry name" value="GAF"/>
</dbReference>
<dbReference type="AlphaFoldDB" id="A0A1I4PEF9"/>
<dbReference type="EMBL" id="FOUO01000001">
    <property type="protein sequence ID" value="SFM26151.1"/>
    <property type="molecule type" value="Genomic_DNA"/>
</dbReference>
<evidence type="ECO:0000313" key="2">
    <source>
        <dbReference type="EMBL" id="SFM26151.1"/>
    </source>
</evidence>
<feature type="domain" description="GAF" evidence="1">
    <location>
        <begin position="22"/>
        <end position="173"/>
    </location>
</feature>
<dbReference type="STRING" id="195064.SAMN05421721_101220"/>
<dbReference type="SMART" id="SM00065">
    <property type="entry name" value="GAF"/>
    <property type="match status" value="1"/>
</dbReference>
<organism evidence="2 3">
    <name type="scientific">Ectothiorhodospira mobilis</name>
    <dbReference type="NCBI Taxonomy" id="195064"/>
    <lineage>
        <taxon>Bacteria</taxon>
        <taxon>Pseudomonadati</taxon>
        <taxon>Pseudomonadota</taxon>
        <taxon>Gammaproteobacteria</taxon>
        <taxon>Chromatiales</taxon>
        <taxon>Ectothiorhodospiraceae</taxon>
        <taxon>Ectothiorhodospira</taxon>
    </lineage>
</organism>
<dbReference type="Pfam" id="PF01590">
    <property type="entry name" value="GAF"/>
    <property type="match status" value="1"/>
</dbReference>
<accession>A0A1I4PEF9</accession>
<name>A0A1I4PEF9_ECTMO</name>
<dbReference type="RefSeq" id="WP_090483348.1">
    <property type="nucleotide sequence ID" value="NZ_FOUO01000001.1"/>
</dbReference>
<evidence type="ECO:0000259" key="1">
    <source>
        <dbReference type="SMART" id="SM00065"/>
    </source>
</evidence>
<reference evidence="2 3" key="1">
    <citation type="submission" date="2016-10" db="EMBL/GenBank/DDBJ databases">
        <authorList>
            <person name="de Groot N.N."/>
        </authorList>
    </citation>
    <scope>NUCLEOTIDE SEQUENCE [LARGE SCALE GENOMIC DNA]</scope>
    <source>
        <strain evidence="2 3">DSM 4180</strain>
    </source>
</reference>
<keyword evidence="3" id="KW-1185">Reference proteome</keyword>
<dbReference type="InterPro" id="IPR029016">
    <property type="entry name" value="GAF-like_dom_sf"/>
</dbReference>
<dbReference type="Gene3D" id="3.30.450.40">
    <property type="match status" value="1"/>
</dbReference>
<proteinExistence type="predicted"/>
<gene>
    <name evidence="2" type="ORF">SAMN05421721_101220</name>
</gene>
<sequence length="239" mass="26035">MSDPSFIHKLSELARFVETTTSLEEGLDTLSRLVAHAMDCRHCSIMLVSTAPQEETPRLRVEAHCGGLPPEARAQSLPLGDGIAGRVAGSGEPLLIRDLHRSPYAPLARRGESGTVDVISVPILLEDQVVGVINVDGPEGRQRLDASDLRMAMILALVVSKSIHIHRLQGLLKTHFIQLTLAREAQRTGQLTQDPERVARLMAHTLYDEMLRAGFARDHVLQVATELLGQVHDGLSGSS</sequence>
<protein>
    <submittedName>
        <fullName evidence="2">GAF domain-containing protein</fullName>
    </submittedName>
</protein>